<feature type="binding site" evidence="10">
    <location>
        <begin position="28"/>
        <end position="32"/>
    </location>
    <ligand>
        <name>substrate</name>
    </ligand>
</feature>
<dbReference type="Pfam" id="PF01208">
    <property type="entry name" value="URO-D"/>
    <property type="match status" value="1"/>
</dbReference>
<evidence type="ECO:0000256" key="7">
    <source>
        <dbReference type="ARBA" id="ARBA00022793"/>
    </source>
</evidence>
<comment type="similarity">
    <text evidence="3 10 12">Belongs to the uroporphyrinogen decarboxylase family.</text>
</comment>
<comment type="subcellular location">
    <subcellularLocation>
        <location evidence="1">Cytoplasm</location>
        <location evidence="1">Cytosol</location>
    </subcellularLocation>
</comment>
<evidence type="ECO:0000256" key="4">
    <source>
        <dbReference type="ARBA" id="ARBA00011738"/>
    </source>
</evidence>
<keyword evidence="7 10" id="KW-0210">Decarboxylase</keyword>
<evidence type="ECO:0000256" key="3">
    <source>
        <dbReference type="ARBA" id="ARBA00009935"/>
    </source>
</evidence>
<comment type="catalytic activity">
    <reaction evidence="10 11">
        <text>uroporphyrinogen III + 4 H(+) = coproporphyrinogen III + 4 CO2</text>
        <dbReference type="Rhea" id="RHEA:19865"/>
        <dbReference type="ChEBI" id="CHEBI:15378"/>
        <dbReference type="ChEBI" id="CHEBI:16526"/>
        <dbReference type="ChEBI" id="CHEBI:57308"/>
        <dbReference type="ChEBI" id="CHEBI:57309"/>
        <dbReference type="EC" id="4.1.1.37"/>
    </reaction>
</comment>
<dbReference type="GO" id="GO:0006782">
    <property type="term" value="P:protoporphyrinogen IX biosynthetic process"/>
    <property type="evidence" value="ECO:0007669"/>
    <property type="project" value="UniProtKB-UniRule"/>
</dbReference>
<dbReference type="PROSITE" id="PS00907">
    <property type="entry name" value="UROD_2"/>
    <property type="match status" value="1"/>
</dbReference>
<dbReference type="UniPathway" id="UPA00251">
    <property type="reaction ID" value="UER00321"/>
</dbReference>
<evidence type="ECO:0000313" key="16">
    <source>
        <dbReference type="Proteomes" id="UP000265715"/>
    </source>
</evidence>
<dbReference type="InterPro" id="IPR038071">
    <property type="entry name" value="UROD/MetE-like_sf"/>
</dbReference>
<dbReference type="Proteomes" id="UP000265715">
    <property type="component" value="Unassembled WGS sequence"/>
</dbReference>
<evidence type="ECO:0000256" key="9">
    <source>
        <dbReference type="ARBA" id="ARBA00023244"/>
    </source>
</evidence>
<dbReference type="InterPro" id="IPR000257">
    <property type="entry name" value="Uroporphyrinogen_deCOase"/>
</dbReference>
<evidence type="ECO:0000256" key="10">
    <source>
        <dbReference type="HAMAP-Rule" id="MF_00218"/>
    </source>
</evidence>
<dbReference type="EMBL" id="QXDL01000282">
    <property type="protein sequence ID" value="RIH77630.1"/>
    <property type="molecule type" value="Genomic_DNA"/>
</dbReference>
<evidence type="ECO:0000256" key="11">
    <source>
        <dbReference type="RuleBase" id="RU000554"/>
    </source>
</evidence>
<dbReference type="FunFam" id="3.20.20.210:FF:000008">
    <property type="entry name" value="Uroporphyrinogen decarboxylase"/>
    <property type="match status" value="1"/>
</dbReference>
<feature type="domain" description="Uroporphyrinogen decarboxylase (URO-D)" evidence="14">
    <location>
        <begin position="143"/>
        <end position="159"/>
    </location>
</feature>
<dbReference type="PROSITE" id="PS00906">
    <property type="entry name" value="UROD_1"/>
    <property type="match status" value="1"/>
</dbReference>
<dbReference type="HAMAP" id="MF_00218">
    <property type="entry name" value="URO_D"/>
    <property type="match status" value="1"/>
</dbReference>
<proteinExistence type="inferred from homology"/>
<name>A0A399E4H8_9DEIN</name>
<evidence type="ECO:0000313" key="15">
    <source>
        <dbReference type="EMBL" id="RIH77630.1"/>
    </source>
</evidence>
<keyword evidence="9 10" id="KW-0627">Porphyrin biosynthesis</keyword>
<organism evidence="15 16">
    <name type="scientific">Calidithermus terrae</name>
    <dbReference type="NCBI Taxonomy" id="1408545"/>
    <lineage>
        <taxon>Bacteria</taxon>
        <taxon>Thermotogati</taxon>
        <taxon>Deinococcota</taxon>
        <taxon>Deinococci</taxon>
        <taxon>Thermales</taxon>
        <taxon>Thermaceae</taxon>
        <taxon>Calidithermus</taxon>
    </lineage>
</organism>
<keyword evidence="16" id="KW-1185">Reference proteome</keyword>
<comment type="function">
    <text evidence="10">Catalyzes the decarboxylation of four acetate groups of uroporphyrinogen-III to yield coproporphyrinogen-III.</text>
</comment>
<evidence type="ECO:0000256" key="5">
    <source>
        <dbReference type="ARBA" id="ARBA00012288"/>
    </source>
</evidence>
<accession>A0A399E4H8</accession>
<dbReference type="AlphaFoldDB" id="A0A399E4H8"/>
<evidence type="ECO:0000256" key="6">
    <source>
        <dbReference type="ARBA" id="ARBA00022490"/>
    </source>
</evidence>
<dbReference type="Gene3D" id="3.20.20.210">
    <property type="match status" value="1"/>
</dbReference>
<gene>
    <name evidence="10 15" type="primary">hemE</name>
    <name evidence="15" type="ORF">Mterra_03749</name>
</gene>
<comment type="caution">
    <text evidence="10">Lacks conserved residue(s) required for the propagation of feature annotation.</text>
</comment>
<comment type="caution">
    <text evidence="15">The sequence shown here is derived from an EMBL/GenBank/DDBJ whole genome shotgun (WGS) entry which is preliminary data.</text>
</comment>
<dbReference type="GO" id="GO:0004853">
    <property type="term" value="F:uroporphyrinogen decarboxylase activity"/>
    <property type="evidence" value="ECO:0007669"/>
    <property type="project" value="UniProtKB-UniRule"/>
</dbReference>
<sequence>MNESVRNSRFLKAARLEPTDATPVWFMRQAGRYMPEYRALRAKTTMLGAIQDPALAAEITLQPIQAFDLDAAILFNDILTPLIGMGLELDFVEGKGPVIGNALASLADVERLMTPPAAEAMPYTAQAIRLVTAELDGRGLPLIGFVGAPFTLASYAVEGGGSRNYEKTKRLMYHQPEAWASLMDKLVHVLEDYLLFQAQAGCAALQVFDSWAGALSPRDYARFVAPYNARLIAAAKEGGVPVIYFSTGTAALLRAIGALGSDVVGVDWRIGLDEAWAQIGHDRAIQGNLEPLLLQAPWEELQRQAKAVLEEAAGRRGHIFNLGHGILPQTPPDNVARLADFVHEFSAKGVVR</sequence>
<keyword evidence="8 10" id="KW-0456">Lyase</keyword>
<feature type="binding site" evidence="10">
    <location>
        <position position="324"/>
    </location>
    <ligand>
        <name>substrate</name>
    </ligand>
</feature>
<feature type="site" description="Transition state stabilizer" evidence="10">
    <location>
        <position position="77"/>
    </location>
</feature>
<dbReference type="GO" id="GO:0005829">
    <property type="term" value="C:cytosol"/>
    <property type="evidence" value="ECO:0007669"/>
    <property type="project" value="UniProtKB-SubCell"/>
</dbReference>
<evidence type="ECO:0000259" key="13">
    <source>
        <dbReference type="PROSITE" id="PS00906"/>
    </source>
</evidence>
<feature type="binding site" evidence="10">
    <location>
        <position position="155"/>
    </location>
    <ligand>
        <name>substrate</name>
    </ligand>
</feature>
<reference evidence="15 16" key="1">
    <citation type="submission" date="2018-08" db="EMBL/GenBank/DDBJ databases">
        <title>Meiothermus terrae DSM 26712 genome sequencing project.</title>
        <authorList>
            <person name="Da Costa M.S."/>
            <person name="Albuquerque L."/>
            <person name="Raposo P."/>
            <person name="Froufe H.J.C."/>
            <person name="Barroso C.S."/>
            <person name="Egas C."/>
        </authorList>
    </citation>
    <scope>NUCLEOTIDE SEQUENCE [LARGE SCALE GENOMIC DNA]</scope>
    <source>
        <strain evidence="15 16">DSM 26712</strain>
    </source>
</reference>
<comment type="pathway">
    <text evidence="2 10 11">Porphyrin-containing compound metabolism; protoporphyrin-IX biosynthesis; coproporphyrinogen-III from 5-aminolevulinate: step 4/4.</text>
</comment>
<dbReference type="CDD" id="cd00717">
    <property type="entry name" value="URO-D"/>
    <property type="match status" value="1"/>
</dbReference>
<dbReference type="OrthoDB" id="9806656at2"/>
<evidence type="ECO:0000256" key="12">
    <source>
        <dbReference type="RuleBase" id="RU004169"/>
    </source>
</evidence>
<evidence type="ECO:0000259" key="14">
    <source>
        <dbReference type="PROSITE" id="PS00907"/>
    </source>
</evidence>
<dbReference type="PANTHER" id="PTHR21091:SF169">
    <property type="entry name" value="UROPORPHYRINOGEN DECARBOXYLASE"/>
    <property type="match status" value="1"/>
</dbReference>
<feature type="binding site" evidence="10">
    <location>
        <position position="210"/>
    </location>
    <ligand>
        <name>substrate</name>
    </ligand>
</feature>
<evidence type="ECO:0000256" key="8">
    <source>
        <dbReference type="ARBA" id="ARBA00023239"/>
    </source>
</evidence>
<evidence type="ECO:0000256" key="1">
    <source>
        <dbReference type="ARBA" id="ARBA00004514"/>
    </source>
</evidence>
<keyword evidence="6 10" id="KW-0963">Cytoplasm</keyword>
<dbReference type="RefSeq" id="WP_119316608.1">
    <property type="nucleotide sequence ID" value="NZ_QXDL01000282.1"/>
</dbReference>
<feature type="binding site" evidence="10">
    <location>
        <position position="77"/>
    </location>
    <ligand>
        <name>substrate</name>
    </ligand>
</feature>
<evidence type="ECO:0000256" key="2">
    <source>
        <dbReference type="ARBA" id="ARBA00004804"/>
    </source>
</evidence>
<dbReference type="PANTHER" id="PTHR21091">
    <property type="entry name" value="METHYLTETRAHYDROFOLATE:HOMOCYSTEINE METHYLTRANSFERASE RELATED"/>
    <property type="match status" value="1"/>
</dbReference>
<dbReference type="InterPro" id="IPR006361">
    <property type="entry name" value="Uroporphyrinogen_deCO2ase_HemE"/>
</dbReference>
<dbReference type="SUPFAM" id="SSF51726">
    <property type="entry name" value="UROD/MetE-like"/>
    <property type="match status" value="1"/>
</dbReference>
<feature type="domain" description="Uroporphyrinogen decarboxylase (URO-D)" evidence="13">
    <location>
        <begin position="23"/>
        <end position="32"/>
    </location>
</feature>
<dbReference type="NCBIfam" id="TIGR01464">
    <property type="entry name" value="hemE"/>
    <property type="match status" value="1"/>
</dbReference>
<comment type="subunit">
    <text evidence="4 10">Homodimer.</text>
</comment>
<protein>
    <recommendedName>
        <fullName evidence="5 10">Uroporphyrinogen decarboxylase</fullName>
        <shortName evidence="10">UPD</shortName>
        <shortName evidence="10">URO-D</shortName>
        <ecNumber evidence="5 10">4.1.1.37</ecNumber>
    </recommendedName>
</protein>
<dbReference type="EC" id="4.1.1.37" evidence="5 10"/>